<feature type="region of interest" description="Disordered" evidence="1">
    <location>
        <begin position="1"/>
        <end position="64"/>
    </location>
</feature>
<dbReference type="Proteomes" id="UP000002700">
    <property type="component" value="Chromosome I"/>
</dbReference>
<dbReference type="AlphaFoldDB" id="Q3JXM6"/>
<organism evidence="2 3">
    <name type="scientific">Burkholderia pseudomallei (strain 1710b)</name>
    <dbReference type="NCBI Taxonomy" id="320372"/>
    <lineage>
        <taxon>Bacteria</taxon>
        <taxon>Pseudomonadati</taxon>
        <taxon>Pseudomonadota</taxon>
        <taxon>Betaproteobacteria</taxon>
        <taxon>Burkholderiales</taxon>
        <taxon>Burkholderiaceae</taxon>
        <taxon>Burkholderia</taxon>
        <taxon>pseudomallei group</taxon>
    </lineage>
</organism>
<name>Q3JXM6_BURP1</name>
<accession>Q3JXM6</accession>
<evidence type="ECO:0000313" key="2">
    <source>
        <dbReference type="EMBL" id="ABA49855.1"/>
    </source>
</evidence>
<feature type="compositionally biased region" description="Basic and acidic residues" evidence="1">
    <location>
        <begin position="209"/>
        <end position="231"/>
    </location>
</feature>
<feature type="region of interest" description="Disordered" evidence="1">
    <location>
        <begin position="294"/>
        <end position="349"/>
    </location>
</feature>
<feature type="region of interest" description="Disordered" evidence="1">
    <location>
        <begin position="209"/>
        <end position="281"/>
    </location>
</feature>
<dbReference type="EMBL" id="CP000124">
    <property type="protein sequence ID" value="ABA49855.1"/>
    <property type="molecule type" value="Genomic_DNA"/>
</dbReference>
<sequence length="485" mass="54985">MFVRRRERCAPHAAPHSEPEIDGGAPSAAAHNDNPNGDDDEEVCGSGGGPCRRDGRARVRRQRHAVRPDRCRRVVRVERRRQAQRVFRRRHRGAESMGASGHRGSRRRREGDLRADVAIRARQRRRAADAGLDVLAHRARRPLERAARQRDARPAIRLHDRFADVRLVRRCVPLRRSVQLPPGAVLEARDSRQSHRLVRLRPVGGFEPRAELGQVHEREPERARVRPDVRFRQSGGRRARGEQHRQRRPQVRDGQFRARRRLRRSQVSADEQRARRAAQLGARRALCTVRVRSEPAVHEHAQHADGRGDRRDPGRRALRRRAVDDRRELRVHEGQRAARSQLRASSHGGRAVCAVQAHVRVRRDRVPVRGRQRGRACVDQRRDGARCAVELAFAVSRANRHAYPFLTVSRPRRPPRAVRLRGSGRAARAPGRPEFAGCAGLARGGFRTRRHGRASRAGARACVFGQVAAGACIARRTAPCVGWRT</sequence>
<proteinExistence type="predicted"/>
<dbReference type="EnsemblBacteria" id="ABA49855">
    <property type="protein sequence ID" value="ABA49855"/>
    <property type="gene ID" value="BURPS1710b_0262"/>
</dbReference>
<evidence type="ECO:0000313" key="3">
    <source>
        <dbReference type="Proteomes" id="UP000002700"/>
    </source>
</evidence>
<feature type="region of interest" description="Disordered" evidence="1">
    <location>
        <begin position="82"/>
        <end position="111"/>
    </location>
</feature>
<dbReference type="HOGENOM" id="CLU_562224_0_0_4"/>
<evidence type="ECO:0000256" key="1">
    <source>
        <dbReference type="SAM" id="MobiDB-lite"/>
    </source>
</evidence>
<dbReference type="KEGG" id="bpm:BURPS1710b_0262"/>
<feature type="compositionally biased region" description="Basic residues" evidence="1">
    <location>
        <begin position="82"/>
        <end position="92"/>
    </location>
</feature>
<reference evidence="2 3" key="1">
    <citation type="submission" date="2005-09" db="EMBL/GenBank/DDBJ databases">
        <authorList>
            <person name="Woods D.E."/>
            <person name="Nierman W.C."/>
        </authorList>
    </citation>
    <scope>NUCLEOTIDE SEQUENCE [LARGE SCALE GENOMIC DNA]</scope>
    <source>
        <strain evidence="2 3">1710b</strain>
    </source>
</reference>
<feature type="compositionally biased region" description="Basic and acidic residues" evidence="1">
    <location>
        <begin position="294"/>
        <end position="336"/>
    </location>
</feature>
<gene>
    <name evidence="2" type="ordered locus">BURPS1710b_0262</name>
</gene>
<protein>
    <submittedName>
        <fullName evidence="2">Uncharacterized protein</fullName>
    </submittedName>
</protein>
<feature type="compositionally biased region" description="Basic and acidic residues" evidence="1">
    <location>
        <begin position="239"/>
        <end position="256"/>
    </location>
</feature>